<feature type="transmembrane region" description="Helical" evidence="1">
    <location>
        <begin position="67"/>
        <end position="87"/>
    </location>
</feature>
<feature type="transmembrane region" description="Helical" evidence="1">
    <location>
        <begin position="94"/>
        <end position="113"/>
    </location>
</feature>
<dbReference type="InterPro" id="IPR003594">
    <property type="entry name" value="HATPase_dom"/>
</dbReference>
<accession>A0AAJ5W121</accession>
<evidence type="ECO:0000259" key="2">
    <source>
        <dbReference type="Pfam" id="PF02518"/>
    </source>
</evidence>
<dbReference type="InterPro" id="IPR036890">
    <property type="entry name" value="HATPase_C_sf"/>
</dbReference>
<evidence type="ECO:0000256" key="1">
    <source>
        <dbReference type="SAM" id="Phobius"/>
    </source>
</evidence>
<dbReference type="Proteomes" id="UP001213972">
    <property type="component" value="Chromosome"/>
</dbReference>
<evidence type="ECO:0000313" key="4">
    <source>
        <dbReference type="Proteomes" id="UP001213972"/>
    </source>
</evidence>
<feature type="transmembrane region" description="Helical" evidence="1">
    <location>
        <begin position="37"/>
        <end position="55"/>
    </location>
</feature>
<sequence>MTSERPSGAVSLRPVLPPGEAAAAGSERFSQARIERILGVVVGFGCSVLGAQAFLNALTSTQEGPLWRVTLVVAVFVPLILMVVASSTGLATRACAGVFAVVFPLVLLAWPIATAGRDAAGTSAPWIWFLLNVGTAAAVLAFSMPLQIVWALFIPLLYGVVRIVQVGPDALRATILDVVFAIILAAVFVVLGWMLRSVAVQMDTARRDAVGSYAAAAAADASERERVAVAALMHDSVLAALIAAERARTPRERSLAVSMAREALTRLANVDQDAGEGSDAPVPLASFVADLDRASSDAGGPRVSSTVDALDWSLPGRVARALVLATAQAVANSVEHADGKGLRIEVAAGDRHVEILIADRGRGFDPDAVPDDRLGIRGSISARVAAVAGTSRIESDPTGTRVALYWERPS</sequence>
<organism evidence="3 4">
    <name type="scientific">Candidatus Microbacterium phytovorans</name>
    <dbReference type="NCBI Taxonomy" id="3121374"/>
    <lineage>
        <taxon>Bacteria</taxon>
        <taxon>Bacillati</taxon>
        <taxon>Actinomycetota</taxon>
        <taxon>Actinomycetes</taxon>
        <taxon>Micrococcales</taxon>
        <taxon>Microbacteriaceae</taxon>
        <taxon>Microbacterium</taxon>
    </lineage>
</organism>
<gene>
    <name evidence="3" type="ORF">P0Y48_00795</name>
</gene>
<keyword evidence="1" id="KW-0472">Membrane</keyword>
<keyword evidence="1" id="KW-1133">Transmembrane helix</keyword>
<feature type="transmembrane region" description="Helical" evidence="1">
    <location>
        <begin position="125"/>
        <end position="158"/>
    </location>
</feature>
<dbReference type="Pfam" id="PF02518">
    <property type="entry name" value="HATPase_c"/>
    <property type="match status" value="1"/>
</dbReference>
<dbReference type="Gene3D" id="3.30.565.10">
    <property type="entry name" value="Histidine kinase-like ATPase, C-terminal domain"/>
    <property type="match status" value="1"/>
</dbReference>
<dbReference type="GO" id="GO:0005524">
    <property type="term" value="F:ATP binding"/>
    <property type="evidence" value="ECO:0007669"/>
    <property type="project" value="UniProtKB-KW"/>
</dbReference>
<name>A0AAJ5W121_9MICO</name>
<keyword evidence="1" id="KW-0812">Transmembrane</keyword>
<evidence type="ECO:0000313" key="3">
    <source>
        <dbReference type="EMBL" id="WEK13782.1"/>
    </source>
</evidence>
<feature type="transmembrane region" description="Helical" evidence="1">
    <location>
        <begin position="170"/>
        <end position="195"/>
    </location>
</feature>
<proteinExistence type="predicted"/>
<feature type="domain" description="Histidine kinase/HSP90-like ATPase" evidence="2">
    <location>
        <begin position="320"/>
        <end position="406"/>
    </location>
</feature>
<keyword evidence="3" id="KW-0067">ATP-binding</keyword>
<dbReference type="EMBL" id="CP119321">
    <property type="protein sequence ID" value="WEK13782.1"/>
    <property type="molecule type" value="Genomic_DNA"/>
</dbReference>
<protein>
    <submittedName>
        <fullName evidence="3">ATP-binding protein</fullName>
    </submittedName>
</protein>
<reference evidence="3" key="1">
    <citation type="submission" date="2023-03" db="EMBL/GenBank/DDBJ databases">
        <title>Andean soil-derived lignocellulolytic bacterial consortium as a source of novel taxa and putative plastic-active enzymes.</title>
        <authorList>
            <person name="Diaz-Garcia L."/>
            <person name="Chuvochina M."/>
            <person name="Feuerriegel G."/>
            <person name="Bunk B."/>
            <person name="Sproer C."/>
            <person name="Streit W.R."/>
            <person name="Rodriguez L.M."/>
            <person name="Overmann J."/>
            <person name="Jimenez D.J."/>
        </authorList>
    </citation>
    <scope>NUCLEOTIDE SEQUENCE</scope>
    <source>
        <strain evidence="3">MAG 4610</strain>
    </source>
</reference>
<dbReference type="AlphaFoldDB" id="A0AAJ5W121"/>
<dbReference type="SUPFAM" id="SSF55874">
    <property type="entry name" value="ATPase domain of HSP90 chaperone/DNA topoisomerase II/histidine kinase"/>
    <property type="match status" value="1"/>
</dbReference>
<keyword evidence="3" id="KW-0547">Nucleotide-binding</keyword>